<organism evidence="1 2">
    <name type="scientific">Vararia minispora EC-137</name>
    <dbReference type="NCBI Taxonomy" id="1314806"/>
    <lineage>
        <taxon>Eukaryota</taxon>
        <taxon>Fungi</taxon>
        <taxon>Dikarya</taxon>
        <taxon>Basidiomycota</taxon>
        <taxon>Agaricomycotina</taxon>
        <taxon>Agaricomycetes</taxon>
        <taxon>Russulales</taxon>
        <taxon>Lachnocladiaceae</taxon>
        <taxon>Vararia</taxon>
    </lineage>
</organism>
<evidence type="ECO:0000313" key="2">
    <source>
        <dbReference type="Proteomes" id="UP000814128"/>
    </source>
</evidence>
<keyword evidence="2" id="KW-1185">Reference proteome</keyword>
<evidence type="ECO:0000313" key="1">
    <source>
        <dbReference type="EMBL" id="KAI0032047.1"/>
    </source>
</evidence>
<name>A0ACB8QK48_9AGAM</name>
<comment type="caution">
    <text evidence="1">The sequence shown here is derived from an EMBL/GenBank/DDBJ whole genome shotgun (WGS) entry which is preliminary data.</text>
</comment>
<reference evidence="1" key="2">
    <citation type="journal article" date="2022" name="New Phytol.">
        <title>Evolutionary transition to the ectomycorrhizal habit in the genomes of a hyperdiverse lineage of mushroom-forming fungi.</title>
        <authorList>
            <person name="Looney B."/>
            <person name="Miyauchi S."/>
            <person name="Morin E."/>
            <person name="Drula E."/>
            <person name="Courty P.E."/>
            <person name="Kohler A."/>
            <person name="Kuo A."/>
            <person name="LaButti K."/>
            <person name="Pangilinan J."/>
            <person name="Lipzen A."/>
            <person name="Riley R."/>
            <person name="Andreopoulos W."/>
            <person name="He G."/>
            <person name="Johnson J."/>
            <person name="Nolan M."/>
            <person name="Tritt A."/>
            <person name="Barry K.W."/>
            <person name="Grigoriev I.V."/>
            <person name="Nagy L.G."/>
            <person name="Hibbett D."/>
            <person name="Henrissat B."/>
            <person name="Matheny P.B."/>
            <person name="Labbe J."/>
            <person name="Martin F.M."/>
        </authorList>
    </citation>
    <scope>NUCLEOTIDE SEQUENCE</scope>
    <source>
        <strain evidence="1">EC-137</strain>
    </source>
</reference>
<dbReference type="EMBL" id="MU273559">
    <property type="protein sequence ID" value="KAI0032047.1"/>
    <property type="molecule type" value="Genomic_DNA"/>
</dbReference>
<gene>
    <name evidence="1" type="ORF">K488DRAFT_50812</name>
</gene>
<dbReference type="Proteomes" id="UP000814128">
    <property type="component" value="Unassembled WGS sequence"/>
</dbReference>
<accession>A0ACB8QK48</accession>
<proteinExistence type="predicted"/>
<protein>
    <submittedName>
        <fullName evidence="1">Uncharacterized protein</fullName>
    </submittedName>
</protein>
<reference evidence="1" key="1">
    <citation type="submission" date="2021-02" db="EMBL/GenBank/DDBJ databases">
        <authorList>
            <consortium name="DOE Joint Genome Institute"/>
            <person name="Ahrendt S."/>
            <person name="Looney B.P."/>
            <person name="Miyauchi S."/>
            <person name="Morin E."/>
            <person name="Drula E."/>
            <person name="Courty P.E."/>
            <person name="Chicoki N."/>
            <person name="Fauchery L."/>
            <person name="Kohler A."/>
            <person name="Kuo A."/>
            <person name="Labutti K."/>
            <person name="Pangilinan J."/>
            <person name="Lipzen A."/>
            <person name="Riley R."/>
            <person name="Andreopoulos W."/>
            <person name="He G."/>
            <person name="Johnson J."/>
            <person name="Barry K.W."/>
            <person name="Grigoriev I.V."/>
            <person name="Nagy L."/>
            <person name="Hibbett D."/>
            <person name="Henrissat B."/>
            <person name="Matheny P.B."/>
            <person name="Labbe J."/>
            <person name="Martin F."/>
        </authorList>
    </citation>
    <scope>NUCLEOTIDE SEQUENCE</scope>
    <source>
        <strain evidence="1">EC-137</strain>
    </source>
</reference>
<sequence length="573" mass="63021">MAPRKKCPVCGSREWRKEPSSGLLVCSDGHILKDYRVEVNDANDGGQHTMRKRTIKSQRTVKERTSKADPKLYHGARAQFHLFQCLQLLLRKQVAALIKAWELPPEFETMCRDIWALHLSLLPSPPLPEPFLHEQDLGIGRARKADATPTPSEPGLQPRAAQADDEEPVREEPSSDSEDEPRPNSELDAILEGMGHSSGSSDASDEEIDELARVPAGGSASESRLLRRREGPASNIAVLVLACWHLRLPVIYMDFVRLIELHVIPYMEPLRALPEHMTRYLTKHAAQALTPAYAPTPRTLHRLSARLARKMHGVYAISTPEVNGAPLLWRVVRALGGTPVLYDLARRTARALDLPLTLDASLAPTLARSRARDPARRAADGVAPEVALGAAAAAVLKLVYGLDGRDRVPRDGRDPACAMPVWAEYSEVIEGGGRKEEEAYSARTQLGVAEMTGEEMDRYVGFLGQTLVGNDGACARALRAARVAEDGRGRGRAETRRPGEATIIYNAADVLGETASAYQKVVGRAASWAGVDTADVERTAEAYVRRLVRATEDDRRRRERESERGNVEDANVL</sequence>